<evidence type="ECO:0000256" key="5">
    <source>
        <dbReference type="ARBA" id="ARBA00022692"/>
    </source>
</evidence>
<evidence type="ECO:0000256" key="8">
    <source>
        <dbReference type="ARBA" id="ARBA00023010"/>
    </source>
</evidence>
<dbReference type="NCBIfam" id="TIGR00739">
    <property type="entry name" value="yajC"/>
    <property type="match status" value="1"/>
</dbReference>
<dbReference type="GO" id="GO:0005886">
    <property type="term" value="C:plasma membrane"/>
    <property type="evidence" value="ECO:0007669"/>
    <property type="project" value="UniProtKB-SubCell"/>
</dbReference>
<dbReference type="SMART" id="SM01323">
    <property type="entry name" value="YajC"/>
    <property type="match status" value="1"/>
</dbReference>
<dbReference type="AlphaFoldDB" id="A0A7Y9E6W3"/>
<gene>
    <name evidence="10" type="ORF">BJZ21_002185</name>
</gene>
<evidence type="ECO:0000256" key="2">
    <source>
        <dbReference type="ARBA" id="ARBA00006742"/>
    </source>
</evidence>
<keyword evidence="11" id="KW-1185">Reference proteome</keyword>
<keyword evidence="5" id="KW-0812">Transmembrane</keyword>
<dbReference type="Pfam" id="PF02699">
    <property type="entry name" value="YajC"/>
    <property type="match status" value="1"/>
</dbReference>
<comment type="subcellular location">
    <subcellularLocation>
        <location evidence="1">Cell membrane</location>
        <topology evidence="1">Single-pass membrane protein</topology>
    </subcellularLocation>
</comment>
<keyword evidence="8" id="KW-0811">Translocation</keyword>
<sequence length="96" mass="10403">MSQLVSLLPLVAIALLFWLLLIRPQQRRAKELGRMQASLKVGDEVMLTSGIFGILRDTGEDQVHVEIAEGVTVKVVRGAVGQVAQPGTAERGPEEN</sequence>
<keyword evidence="4" id="KW-1003">Cell membrane</keyword>
<reference evidence="10 11" key="1">
    <citation type="submission" date="2020-07" db="EMBL/GenBank/DDBJ databases">
        <title>Sequencing the genomes of 1000 actinobacteria strains.</title>
        <authorList>
            <person name="Klenk H.-P."/>
        </authorList>
    </citation>
    <scope>NUCLEOTIDE SEQUENCE [LARGE SCALE GENOMIC DNA]</scope>
    <source>
        <strain evidence="10 11">DSM 21350</strain>
    </source>
</reference>
<evidence type="ECO:0000256" key="4">
    <source>
        <dbReference type="ARBA" id="ARBA00022475"/>
    </source>
</evidence>
<organism evidence="10 11">
    <name type="scientific">Nocardioides panaciterrulae</name>
    <dbReference type="NCBI Taxonomy" id="661492"/>
    <lineage>
        <taxon>Bacteria</taxon>
        <taxon>Bacillati</taxon>
        <taxon>Actinomycetota</taxon>
        <taxon>Actinomycetes</taxon>
        <taxon>Propionibacteriales</taxon>
        <taxon>Nocardioidaceae</taxon>
        <taxon>Nocardioides</taxon>
    </lineage>
</organism>
<dbReference type="EMBL" id="JACCBG010000001">
    <property type="protein sequence ID" value="NYD42102.1"/>
    <property type="molecule type" value="Genomic_DNA"/>
</dbReference>
<evidence type="ECO:0000313" key="11">
    <source>
        <dbReference type="Proteomes" id="UP000535511"/>
    </source>
</evidence>
<keyword evidence="9" id="KW-0472">Membrane</keyword>
<evidence type="ECO:0000256" key="1">
    <source>
        <dbReference type="ARBA" id="ARBA00004162"/>
    </source>
</evidence>
<keyword evidence="3" id="KW-0813">Transport</keyword>
<dbReference type="GO" id="GO:0015031">
    <property type="term" value="P:protein transport"/>
    <property type="evidence" value="ECO:0007669"/>
    <property type="project" value="UniProtKB-KW"/>
</dbReference>
<dbReference type="PRINTS" id="PR01853">
    <property type="entry name" value="YAJCTRNLCASE"/>
</dbReference>
<evidence type="ECO:0000256" key="3">
    <source>
        <dbReference type="ARBA" id="ARBA00022448"/>
    </source>
</evidence>
<evidence type="ECO:0000256" key="6">
    <source>
        <dbReference type="ARBA" id="ARBA00022927"/>
    </source>
</evidence>
<keyword evidence="6" id="KW-0653">Protein transport</keyword>
<dbReference type="InterPro" id="IPR003849">
    <property type="entry name" value="Preprotein_translocase_YajC"/>
</dbReference>
<comment type="similarity">
    <text evidence="2">Belongs to the YajC family.</text>
</comment>
<protein>
    <submittedName>
        <fullName evidence="10">Preprotein translocase subunit YajC</fullName>
    </submittedName>
</protein>
<accession>A0A7Y9E6W3</accession>
<keyword evidence="7" id="KW-1133">Transmembrane helix</keyword>
<evidence type="ECO:0000313" key="10">
    <source>
        <dbReference type="EMBL" id="NYD42102.1"/>
    </source>
</evidence>
<comment type="caution">
    <text evidence="10">The sequence shown here is derived from an EMBL/GenBank/DDBJ whole genome shotgun (WGS) entry which is preliminary data.</text>
</comment>
<dbReference type="RefSeq" id="WP_179663774.1">
    <property type="nucleotide sequence ID" value="NZ_JACCBG010000001.1"/>
</dbReference>
<evidence type="ECO:0000256" key="7">
    <source>
        <dbReference type="ARBA" id="ARBA00022989"/>
    </source>
</evidence>
<name>A0A7Y9E6W3_9ACTN</name>
<dbReference type="PANTHER" id="PTHR33909:SF1">
    <property type="entry name" value="SEC TRANSLOCON ACCESSORY COMPLEX SUBUNIT YAJC"/>
    <property type="match status" value="1"/>
</dbReference>
<dbReference type="PANTHER" id="PTHR33909">
    <property type="entry name" value="SEC TRANSLOCON ACCESSORY COMPLEX SUBUNIT YAJC"/>
    <property type="match status" value="1"/>
</dbReference>
<proteinExistence type="inferred from homology"/>
<evidence type="ECO:0000256" key="9">
    <source>
        <dbReference type="ARBA" id="ARBA00023136"/>
    </source>
</evidence>
<dbReference type="Proteomes" id="UP000535511">
    <property type="component" value="Unassembled WGS sequence"/>
</dbReference>